<organism evidence="2 3">
    <name type="scientific">Crotalaria pallida</name>
    <name type="common">Smooth rattlebox</name>
    <name type="synonym">Crotalaria striata</name>
    <dbReference type="NCBI Taxonomy" id="3830"/>
    <lineage>
        <taxon>Eukaryota</taxon>
        <taxon>Viridiplantae</taxon>
        <taxon>Streptophyta</taxon>
        <taxon>Embryophyta</taxon>
        <taxon>Tracheophyta</taxon>
        <taxon>Spermatophyta</taxon>
        <taxon>Magnoliopsida</taxon>
        <taxon>eudicotyledons</taxon>
        <taxon>Gunneridae</taxon>
        <taxon>Pentapetalae</taxon>
        <taxon>rosids</taxon>
        <taxon>fabids</taxon>
        <taxon>Fabales</taxon>
        <taxon>Fabaceae</taxon>
        <taxon>Papilionoideae</taxon>
        <taxon>50 kb inversion clade</taxon>
        <taxon>genistoids sensu lato</taxon>
        <taxon>core genistoids</taxon>
        <taxon>Crotalarieae</taxon>
        <taxon>Crotalaria</taxon>
    </lineage>
</organism>
<accession>A0AAN9E7T7</accession>
<evidence type="ECO:0000256" key="1">
    <source>
        <dbReference type="SAM" id="Coils"/>
    </source>
</evidence>
<evidence type="ECO:0000313" key="3">
    <source>
        <dbReference type="Proteomes" id="UP001372338"/>
    </source>
</evidence>
<dbReference type="Proteomes" id="UP001372338">
    <property type="component" value="Unassembled WGS sequence"/>
</dbReference>
<evidence type="ECO:0000313" key="2">
    <source>
        <dbReference type="EMBL" id="KAK7250482.1"/>
    </source>
</evidence>
<protein>
    <submittedName>
        <fullName evidence="2">Uncharacterized protein</fullName>
    </submittedName>
</protein>
<keyword evidence="1" id="KW-0175">Coiled coil</keyword>
<dbReference type="AlphaFoldDB" id="A0AAN9E7T7"/>
<keyword evidence="3" id="KW-1185">Reference proteome</keyword>
<name>A0AAN9E7T7_CROPI</name>
<proteinExistence type="predicted"/>
<feature type="coiled-coil region" evidence="1">
    <location>
        <begin position="63"/>
        <end position="111"/>
    </location>
</feature>
<sequence length="160" mass="18022">MLTYFQHPDERGLGAGQASNLCVERYVRPHRSCRQNNTELGPNRARKAADLVGLGARTYGRGKESAEHNLDQATKAKEEIEKGLAEEHKRVEEEVNKCSEAQARMARIKEDKLIDRRSEEPVDVDLTSPDLLEPRQFELDTTKFDESVIVLSDSKAEAEG</sequence>
<comment type="caution">
    <text evidence="2">The sequence shown here is derived from an EMBL/GenBank/DDBJ whole genome shotgun (WGS) entry which is preliminary data.</text>
</comment>
<reference evidence="2 3" key="1">
    <citation type="submission" date="2024-01" db="EMBL/GenBank/DDBJ databases">
        <title>The genomes of 5 underutilized Papilionoideae crops provide insights into root nodulation and disease resistanc.</title>
        <authorList>
            <person name="Yuan L."/>
        </authorList>
    </citation>
    <scope>NUCLEOTIDE SEQUENCE [LARGE SCALE GENOMIC DNA]</scope>
    <source>
        <strain evidence="2">ZHUSHIDOU_FW_LH</strain>
        <tissue evidence="2">Leaf</tissue>
    </source>
</reference>
<dbReference type="EMBL" id="JAYWIO010000007">
    <property type="protein sequence ID" value="KAK7250482.1"/>
    <property type="molecule type" value="Genomic_DNA"/>
</dbReference>
<gene>
    <name evidence="2" type="ORF">RIF29_32951</name>
</gene>